<comment type="caution">
    <text evidence="1">The sequence shown here is derived from an EMBL/GenBank/DDBJ whole genome shotgun (WGS) entry which is preliminary data.</text>
</comment>
<proteinExistence type="predicted"/>
<protein>
    <submittedName>
        <fullName evidence="1">Uncharacterized protein</fullName>
    </submittedName>
</protein>
<gene>
    <name evidence="1" type="ORF">DX927_23755</name>
</gene>
<organism evidence="1 2">
    <name type="scientific">Bacillus swezeyi</name>
    <dbReference type="NCBI Taxonomy" id="1925020"/>
    <lineage>
        <taxon>Bacteria</taxon>
        <taxon>Bacillati</taxon>
        <taxon>Bacillota</taxon>
        <taxon>Bacilli</taxon>
        <taxon>Bacillales</taxon>
        <taxon>Bacillaceae</taxon>
        <taxon>Bacillus</taxon>
    </lineage>
</organism>
<dbReference type="AlphaFoldDB" id="A0A5M8RES5"/>
<evidence type="ECO:0000313" key="1">
    <source>
        <dbReference type="EMBL" id="KAA6446709.1"/>
    </source>
</evidence>
<dbReference type="EMBL" id="QSND01000008">
    <property type="protein sequence ID" value="KAA6446709.1"/>
    <property type="molecule type" value="Genomic_DNA"/>
</dbReference>
<dbReference type="RefSeq" id="WP_148959206.1">
    <property type="nucleotide sequence ID" value="NZ_QSND01000008.1"/>
</dbReference>
<name>A0A5M8RES5_9BACI</name>
<accession>A0A5M8RES5</accession>
<dbReference type="Proteomes" id="UP000324326">
    <property type="component" value="Unassembled WGS sequence"/>
</dbReference>
<evidence type="ECO:0000313" key="2">
    <source>
        <dbReference type="Proteomes" id="UP000324326"/>
    </source>
</evidence>
<sequence length="115" mass="13529">MTIGEYIAEVRKDERFQSLKKMLIDSISFQLDFMMKRFINNIHEMNIEDFKKIQKRSIQLTDIISKINHDLLSINIEELAELLGEENSLLKERIKQHVLGYLKETSPHVKTVILG</sequence>
<reference evidence="1 2" key="1">
    <citation type="submission" date="2018-08" db="EMBL/GenBank/DDBJ databases">
        <title>Bacillus phenotypic plasticity.</title>
        <authorList>
            <person name="Hurtado E."/>
        </authorList>
    </citation>
    <scope>NUCLEOTIDE SEQUENCE [LARGE SCALE GENOMIC DNA]</scope>
    <source>
        <strain evidence="1 2">427</strain>
    </source>
</reference>